<comment type="pathway">
    <text evidence="2">Glycerolipid metabolism; triacylglycerol biosynthesis.</text>
</comment>
<reference evidence="15 16" key="1">
    <citation type="submission" date="2013-11" db="EMBL/GenBank/DDBJ databases">
        <title>Draft genome of the bovine lungworm Dictyocaulus viviparus.</title>
        <authorList>
            <person name="Mitreva M."/>
        </authorList>
    </citation>
    <scope>NUCLEOTIDE SEQUENCE [LARGE SCALE GENOMIC DNA]</scope>
    <source>
        <strain evidence="15 16">HannoverDv2000</strain>
    </source>
</reference>
<dbReference type="OrthoDB" id="264532at2759"/>
<evidence type="ECO:0000256" key="4">
    <source>
        <dbReference type="ARBA" id="ARBA00005420"/>
    </source>
</evidence>
<evidence type="ECO:0000313" key="15">
    <source>
        <dbReference type="EMBL" id="KJH47834.1"/>
    </source>
</evidence>
<comment type="pathway">
    <text evidence="3">Lipid metabolism.</text>
</comment>
<evidence type="ECO:0000256" key="13">
    <source>
        <dbReference type="ARBA" id="ARBA00023136"/>
    </source>
</evidence>
<accession>A0A0D8XVN0</accession>
<dbReference type="GO" id="GO:0006071">
    <property type="term" value="P:glycerol metabolic process"/>
    <property type="evidence" value="ECO:0007669"/>
    <property type="project" value="UniProtKB-KW"/>
</dbReference>
<dbReference type="Proteomes" id="UP000053766">
    <property type="component" value="Unassembled WGS sequence"/>
</dbReference>
<evidence type="ECO:0000313" key="16">
    <source>
        <dbReference type="Proteomes" id="UP000053766"/>
    </source>
</evidence>
<dbReference type="EC" id="2.3.1.20" evidence="5"/>
<organism evidence="15 16">
    <name type="scientific">Dictyocaulus viviparus</name>
    <name type="common">Bovine lungworm</name>
    <dbReference type="NCBI Taxonomy" id="29172"/>
    <lineage>
        <taxon>Eukaryota</taxon>
        <taxon>Metazoa</taxon>
        <taxon>Ecdysozoa</taxon>
        <taxon>Nematoda</taxon>
        <taxon>Chromadorea</taxon>
        <taxon>Rhabditida</taxon>
        <taxon>Rhabditina</taxon>
        <taxon>Rhabditomorpha</taxon>
        <taxon>Strongyloidea</taxon>
        <taxon>Metastrongylidae</taxon>
        <taxon>Dictyocaulus</taxon>
    </lineage>
</organism>
<protein>
    <recommendedName>
        <fullName evidence="5">diacylglycerol O-acyltransferase</fullName>
        <ecNumber evidence="5">2.3.1.20</ecNumber>
    </recommendedName>
</protein>
<keyword evidence="14 15" id="KW-0012">Acyltransferase</keyword>
<dbReference type="InterPro" id="IPR007130">
    <property type="entry name" value="DAGAT"/>
</dbReference>
<evidence type="ECO:0000256" key="10">
    <source>
        <dbReference type="ARBA" id="ARBA00022824"/>
    </source>
</evidence>
<keyword evidence="9" id="KW-0319">Glycerol metabolism</keyword>
<evidence type="ECO:0000256" key="8">
    <source>
        <dbReference type="ARBA" id="ARBA00022692"/>
    </source>
</evidence>
<keyword evidence="10" id="KW-0256">Endoplasmic reticulum</keyword>
<evidence type="ECO:0000256" key="2">
    <source>
        <dbReference type="ARBA" id="ARBA00004771"/>
    </source>
</evidence>
<evidence type="ECO:0000256" key="1">
    <source>
        <dbReference type="ARBA" id="ARBA00004477"/>
    </source>
</evidence>
<evidence type="ECO:0000256" key="11">
    <source>
        <dbReference type="ARBA" id="ARBA00022989"/>
    </source>
</evidence>
<evidence type="ECO:0000256" key="5">
    <source>
        <dbReference type="ARBA" id="ARBA00013244"/>
    </source>
</evidence>
<keyword evidence="8" id="KW-0812">Transmembrane</keyword>
<dbReference type="AlphaFoldDB" id="A0A0D8XVN0"/>
<dbReference type="Pfam" id="PF03982">
    <property type="entry name" value="DAGAT"/>
    <property type="match status" value="1"/>
</dbReference>
<evidence type="ECO:0000256" key="3">
    <source>
        <dbReference type="ARBA" id="ARBA00005189"/>
    </source>
</evidence>
<keyword evidence="6" id="KW-0444">Lipid biosynthesis</keyword>
<name>A0A0D8XVN0_DICVI</name>
<keyword evidence="12" id="KW-0443">Lipid metabolism</keyword>
<evidence type="ECO:0000256" key="14">
    <source>
        <dbReference type="ARBA" id="ARBA00023315"/>
    </source>
</evidence>
<keyword evidence="11" id="KW-1133">Transmembrane helix</keyword>
<comment type="subcellular location">
    <subcellularLocation>
        <location evidence="1">Endoplasmic reticulum membrane</location>
        <topology evidence="1">Multi-pass membrane protein</topology>
    </subcellularLocation>
</comment>
<dbReference type="PANTHER" id="PTHR12317:SF0">
    <property type="entry name" value="ACYLTRANSFERASE"/>
    <property type="match status" value="1"/>
</dbReference>
<proteinExistence type="inferred from homology"/>
<dbReference type="STRING" id="29172.A0A0D8XVN0"/>
<evidence type="ECO:0000256" key="12">
    <source>
        <dbReference type="ARBA" id="ARBA00023098"/>
    </source>
</evidence>
<keyword evidence="13" id="KW-0472">Membrane</keyword>
<dbReference type="EMBL" id="KN716291">
    <property type="protein sequence ID" value="KJH47834.1"/>
    <property type="molecule type" value="Genomic_DNA"/>
</dbReference>
<gene>
    <name evidence="15" type="ORF">DICVIV_06080</name>
</gene>
<keyword evidence="16" id="KW-1185">Reference proteome</keyword>
<evidence type="ECO:0000256" key="7">
    <source>
        <dbReference type="ARBA" id="ARBA00022679"/>
    </source>
</evidence>
<reference evidence="16" key="2">
    <citation type="journal article" date="2016" name="Sci. Rep.">
        <title>Dictyocaulus viviparus genome, variome and transcriptome elucidate lungworm biology and support future intervention.</title>
        <authorList>
            <person name="McNulty S.N."/>
            <person name="Strube C."/>
            <person name="Rosa B.A."/>
            <person name="Martin J.C."/>
            <person name="Tyagi R."/>
            <person name="Choi Y.J."/>
            <person name="Wang Q."/>
            <person name="Hallsworth Pepin K."/>
            <person name="Zhang X."/>
            <person name="Ozersky P."/>
            <person name="Wilson R.K."/>
            <person name="Sternberg P.W."/>
            <person name="Gasser R.B."/>
            <person name="Mitreva M."/>
        </authorList>
    </citation>
    <scope>NUCLEOTIDE SEQUENCE [LARGE SCALE GENOMIC DNA]</scope>
    <source>
        <strain evidence="16">HannoverDv2000</strain>
    </source>
</reference>
<dbReference type="PANTHER" id="PTHR12317">
    <property type="entry name" value="DIACYLGLYCEROL O-ACYLTRANSFERASE"/>
    <property type="match status" value="1"/>
</dbReference>
<evidence type="ECO:0000256" key="9">
    <source>
        <dbReference type="ARBA" id="ARBA00022798"/>
    </source>
</evidence>
<dbReference type="CDD" id="cd07987">
    <property type="entry name" value="LPLAT_MGAT-like"/>
    <property type="match status" value="1"/>
</dbReference>
<keyword evidence="7 15" id="KW-0808">Transferase</keyword>
<comment type="similarity">
    <text evidence="4">Belongs to the diacylglycerol acyltransferase family.</text>
</comment>
<evidence type="ECO:0000256" key="6">
    <source>
        <dbReference type="ARBA" id="ARBA00022516"/>
    </source>
</evidence>
<dbReference type="GO" id="GO:0004144">
    <property type="term" value="F:diacylglycerol O-acyltransferase activity"/>
    <property type="evidence" value="ECO:0007669"/>
    <property type="project" value="UniProtKB-EC"/>
</dbReference>
<dbReference type="GO" id="GO:0019432">
    <property type="term" value="P:triglyceride biosynthetic process"/>
    <property type="evidence" value="ECO:0007669"/>
    <property type="project" value="TreeGrafter"/>
</dbReference>
<dbReference type="GO" id="GO:0005789">
    <property type="term" value="C:endoplasmic reticulum membrane"/>
    <property type="evidence" value="ECO:0007669"/>
    <property type="project" value="UniProtKB-SubCell"/>
</dbReference>
<sequence>MDAKVSNHLENYIVGCHPHGIICMAVYANFATEGNDKSKMFPDLQFLVCTLVSNFKIMIRREMLLLAGFIDCSKESIRSALAGKEKGRAVVIVVGGAEEALDAHPNMHRLTLLSRKGFIKEALRSGASLVPVYSFGENDLFDQVRNPKGSLMRRFQTWFKKLTGISLPLFYGRGLFQLNFGFMPHRRPVNTVVGAPIPVTKASEVTDEEVNRLHERYCEALTELFEQNKTRFGVDKETKLIID</sequence>